<proteinExistence type="predicted"/>
<protein>
    <submittedName>
        <fullName evidence="1">Uncharacterized protein</fullName>
    </submittedName>
</protein>
<evidence type="ECO:0000313" key="2">
    <source>
        <dbReference type="Proteomes" id="UP001229346"/>
    </source>
</evidence>
<organism evidence="1 2">
    <name type="scientific">Paenibacillus harenae</name>
    <dbReference type="NCBI Taxonomy" id="306543"/>
    <lineage>
        <taxon>Bacteria</taxon>
        <taxon>Bacillati</taxon>
        <taxon>Bacillota</taxon>
        <taxon>Bacilli</taxon>
        <taxon>Bacillales</taxon>
        <taxon>Paenibacillaceae</taxon>
        <taxon>Paenibacillus</taxon>
    </lineage>
</organism>
<gene>
    <name evidence="1" type="ORF">J2T15_003297</name>
</gene>
<keyword evidence="2" id="KW-1185">Reference proteome</keyword>
<sequence>MLNEQQTFAAHEALELHEAINLKTLYDGCYEVRYSGDQGGACQANWTK</sequence>
<dbReference type="RefSeq" id="WP_307475172.1">
    <property type="nucleotide sequence ID" value="NZ_JAUSST010000007.1"/>
</dbReference>
<name>A0ABT9U2J5_PAEHA</name>
<accession>A0ABT9U2J5</accession>
<comment type="caution">
    <text evidence="1">The sequence shown here is derived from an EMBL/GenBank/DDBJ whole genome shotgun (WGS) entry which is preliminary data.</text>
</comment>
<dbReference type="Proteomes" id="UP001229346">
    <property type="component" value="Unassembled WGS sequence"/>
</dbReference>
<evidence type="ECO:0000313" key="1">
    <source>
        <dbReference type="EMBL" id="MDQ0113854.1"/>
    </source>
</evidence>
<dbReference type="EMBL" id="JAUSSU010000006">
    <property type="protein sequence ID" value="MDQ0113854.1"/>
    <property type="molecule type" value="Genomic_DNA"/>
</dbReference>
<reference evidence="1 2" key="1">
    <citation type="submission" date="2023-07" db="EMBL/GenBank/DDBJ databases">
        <title>Sorghum-associated microbial communities from plants grown in Nebraska, USA.</title>
        <authorList>
            <person name="Schachtman D."/>
        </authorList>
    </citation>
    <scope>NUCLEOTIDE SEQUENCE [LARGE SCALE GENOMIC DNA]</scope>
    <source>
        <strain evidence="1 2">CC482</strain>
    </source>
</reference>